<dbReference type="RefSeq" id="WP_008518668.1">
    <property type="nucleotide sequence ID" value="NZ_ACJM01000020.1"/>
</dbReference>
<evidence type="ECO:0000313" key="1">
    <source>
        <dbReference type="EMBL" id="EEG76323.1"/>
    </source>
</evidence>
<proteinExistence type="predicted"/>
<comment type="caution">
    <text evidence="1">The sequence shown here is derived from an EMBL/GenBank/DDBJ whole genome shotgun (WGS) entry which is preliminary data.</text>
</comment>
<keyword evidence="2" id="KW-1185">Reference proteome</keyword>
<organism evidence="1 2">
    <name type="scientific">Dethiobacter alkaliphilus AHT 1</name>
    <dbReference type="NCBI Taxonomy" id="555088"/>
    <lineage>
        <taxon>Bacteria</taxon>
        <taxon>Bacillati</taxon>
        <taxon>Bacillota</taxon>
        <taxon>Dethiobacteria</taxon>
        <taxon>Dethiobacterales</taxon>
        <taxon>Dethiobacteraceae</taxon>
        <taxon>Dethiobacter</taxon>
    </lineage>
</organism>
<reference evidence="1 2" key="1">
    <citation type="submission" date="2009-02" db="EMBL/GenBank/DDBJ databases">
        <title>Sequencing of the draft genome and assembly of Dethiobacter alkaliphilus AHT 1.</title>
        <authorList>
            <consortium name="US DOE Joint Genome Institute (JGI-PGF)"/>
            <person name="Lucas S."/>
            <person name="Copeland A."/>
            <person name="Lapidus A."/>
            <person name="Glavina del Rio T."/>
            <person name="Dalin E."/>
            <person name="Tice H."/>
            <person name="Bruce D."/>
            <person name="Goodwin L."/>
            <person name="Pitluck S."/>
            <person name="Larimer F."/>
            <person name="Land M.L."/>
            <person name="Hauser L."/>
            <person name="Muyzer G."/>
        </authorList>
    </citation>
    <scope>NUCLEOTIDE SEQUENCE [LARGE SCALE GENOMIC DNA]</scope>
    <source>
        <strain evidence="1 2">AHT 1</strain>
    </source>
</reference>
<sequence length="60" mass="6750">MMTTFHWIHIIVGAWLAFVNFMPILPSGLLLLNNTVIGIIVAIYNAYILFAKNNTDVKSD</sequence>
<protein>
    <submittedName>
        <fullName evidence="1">Uncharacterized protein</fullName>
    </submittedName>
</protein>
<accession>C0GK53</accession>
<dbReference type="AlphaFoldDB" id="C0GK53"/>
<dbReference type="EMBL" id="ACJM01000020">
    <property type="protein sequence ID" value="EEG76323.1"/>
    <property type="molecule type" value="Genomic_DNA"/>
</dbReference>
<evidence type="ECO:0000313" key="2">
    <source>
        <dbReference type="Proteomes" id="UP000006443"/>
    </source>
</evidence>
<dbReference type="Proteomes" id="UP000006443">
    <property type="component" value="Unassembled WGS sequence"/>
</dbReference>
<name>C0GK53_DETAL</name>
<dbReference type="STRING" id="555088.DealDRAFT_2862"/>
<gene>
    <name evidence="1" type="ORF">DealDRAFT_2862</name>
</gene>